<dbReference type="InterPro" id="IPR000938">
    <property type="entry name" value="CAP-Gly_domain"/>
</dbReference>
<dbReference type="OrthoDB" id="5295208at2759"/>
<evidence type="ECO:0000259" key="5">
    <source>
        <dbReference type="PROSITE" id="PS50245"/>
    </source>
</evidence>
<dbReference type="InterPro" id="IPR029071">
    <property type="entry name" value="Ubiquitin-like_domsf"/>
</dbReference>
<dbReference type="EMBL" id="CAJPVJ010003901">
    <property type="protein sequence ID" value="CAG2168061.1"/>
    <property type="molecule type" value="Genomic_DNA"/>
</dbReference>
<dbReference type="Pfam" id="PF14560">
    <property type="entry name" value="Ubiquitin_2"/>
    <property type="match status" value="1"/>
</dbReference>
<feature type="domain" description="CAP-Gly" evidence="5">
    <location>
        <begin position="180"/>
        <end position="222"/>
    </location>
</feature>
<comment type="subcellular location">
    <subcellularLocation>
        <location evidence="1">Cytoplasm</location>
    </subcellularLocation>
</comment>
<dbReference type="Gene3D" id="2.30.30.190">
    <property type="entry name" value="CAP Gly-rich-like domain"/>
    <property type="match status" value="1"/>
</dbReference>
<dbReference type="PANTHER" id="PTHR18916">
    <property type="entry name" value="DYNACTIN 1-RELATED MICROTUBULE-BINDING"/>
    <property type="match status" value="1"/>
</dbReference>
<evidence type="ECO:0000256" key="1">
    <source>
        <dbReference type="ARBA" id="ARBA00004496"/>
    </source>
</evidence>
<organism evidence="6">
    <name type="scientific">Oppiella nova</name>
    <dbReference type="NCBI Taxonomy" id="334625"/>
    <lineage>
        <taxon>Eukaryota</taxon>
        <taxon>Metazoa</taxon>
        <taxon>Ecdysozoa</taxon>
        <taxon>Arthropoda</taxon>
        <taxon>Chelicerata</taxon>
        <taxon>Arachnida</taxon>
        <taxon>Acari</taxon>
        <taxon>Acariformes</taxon>
        <taxon>Sarcoptiformes</taxon>
        <taxon>Oribatida</taxon>
        <taxon>Brachypylina</taxon>
        <taxon>Oppioidea</taxon>
        <taxon>Oppiidae</taxon>
        <taxon>Oppiella</taxon>
    </lineage>
</organism>
<evidence type="ECO:0000256" key="4">
    <source>
        <dbReference type="ARBA" id="ARBA00025779"/>
    </source>
</evidence>
<sequence>MSDIIGSNEMVLLSITTNMNSFATERRYPSNILISDLKAKLELITGASNETMDLQLLDTNHELVTKLDDNGRRLESYLSDNQSKVNIHVMDTNTRVGEFEDLSGVEKFELPQEDYQKRSDSVLAFKMANKLGRFGQTGQTAGAGDQSGDGLLECDINVGQRCEVCVKGAAKRRATVEFVGNTHFKTGIWIGVKYDEPLGKNDGSVDGRRYFQCPPKYGGFVRPIDCIIGDFPEIGCDSDDDVL</sequence>
<dbReference type="GO" id="GO:0031122">
    <property type="term" value="P:cytoplasmic microtubule organization"/>
    <property type="evidence" value="ECO:0007669"/>
    <property type="project" value="TreeGrafter"/>
</dbReference>
<dbReference type="GO" id="GO:0005634">
    <property type="term" value="C:nucleus"/>
    <property type="evidence" value="ECO:0007669"/>
    <property type="project" value="TreeGrafter"/>
</dbReference>
<dbReference type="SUPFAM" id="SSF54236">
    <property type="entry name" value="Ubiquitin-like"/>
    <property type="match status" value="1"/>
</dbReference>
<dbReference type="SMART" id="SM01052">
    <property type="entry name" value="CAP_GLY"/>
    <property type="match status" value="1"/>
</dbReference>
<dbReference type="CDD" id="cd01789">
    <property type="entry name" value="Ubl_TBCB"/>
    <property type="match status" value="1"/>
</dbReference>
<evidence type="ECO:0000313" key="6">
    <source>
        <dbReference type="EMBL" id="CAD7649954.1"/>
    </source>
</evidence>
<dbReference type="PROSITE" id="PS00845">
    <property type="entry name" value="CAP_GLY_1"/>
    <property type="match status" value="1"/>
</dbReference>
<accession>A0A7R9LXW2</accession>
<dbReference type="PANTHER" id="PTHR18916:SF85">
    <property type="entry name" value="TUBULIN-FOLDING COFACTOR B"/>
    <property type="match status" value="1"/>
</dbReference>
<protein>
    <recommendedName>
        <fullName evidence="5">CAP-Gly domain-containing protein</fullName>
    </recommendedName>
</protein>
<dbReference type="GO" id="GO:0007021">
    <property type="term" value="P:tubulin complex assembly"/>
    <property type="evidence" value="ECO:0007669"/>
    <property type="project" value="InterPro"/>
</dbReference>
<dbReference type="AlphaFoldDB" id="A0A7R9LXW2"/>
<keyword evidence="3" id="KW-0143">Chaperone</keyword>
<gene>
    <name evidence="6" type="ORF">ONB1V03_LOCUS7555</name>
</gene>
<dbReference type="SUPFAM" id="SSF74924">
    <property type="entry name" value="Cap-Gly domain"/>
    <property type="match status" value="1"/>
</dbReference>
<dbReference type="GO" id="GO:0035371">
    <property type="term" value="C:microtubule plus-end"/>
    <property type="evidence" value="ECO:0007669"/>
    <property type="project" value="TreeGrafter"/>
</dbReference>
<evidence type="ECO:0000256" key="2">
    <source>
        <dbReference type="ARBA" id="ARBA00022490"/>
    </source>
</evidence>
<dbReference type="Proteomes" id="UP000728032">
    <property type="component" value="Unassembled WGS sequence"/>
</dbReference>
<reference evidence="6" key="1">
    <citation type="submission" date="2020-11" db="EMBL/GenBank/DDBJ databases">
        <authorList>
            <person name="Tran Van P."/>
        </authorList>
    </citation>
    <scope>NUCLEOTIDE SEQUENCE</scope>
</reference>
<dbReference type="InterPro" id="IPR036859">
    <property type="entry name" value="CAP-Gly_dom_sf"/>
</dbReference>
<dbReference type="GO" id="GO:0005938">
    <property type="term" value="C:cell cortex"/>
    <property type="evidence" value="ECO:0007669"/>
    <property type="project" value="TreeGrafter"/>
</dbReference>
<dbReference type="InterPro" id="IPR045172">
    <property type="entry name" value="TBCB_Ubl"/>
</dbReference>
<proteinExistence type="inferred from homology"/>
<comment type="similarity">
    <text evidence="4">Belongs to the TBCB family.</text>
</comment>
<evidence type="ECO:0000313" key="7">
    <source>
        <dbReference type="Proteomes" id="UP000728032"/>
    </source>
</evidence>
<dbReference type="GO" id="GO:0043014">
    <property type="term" value="F:alpha-tubulin binding"/>
    <property type="evidence" value="ECO:0007669"/>
    <property type="project" value="InterPro"/>
</dbReference>
<dbReference type="Pfam" id="PF01302">
    <property type="entry name" value="CAP_GLY"/>
    <property type="match status" value="1"/>
</dbReference>
<dbReference type="FunFam" id="2.30.30.190:FF:000013">
    <property type="entry name" value="Tubulin-folding cofactor B"/>
    <property type="match status" value="1"/>
</dbReference>
<dbReference type="InterPro" id="IPR000626">
    <property type="entry name" value="Ubiquitin-like_dom"/>
</dbReference>
<name>A0A7R9LXW2_9ACAR</name>
<keyword evidence="2" id="KW-0963">Cytoplasm</keyword>
<dbReference type="PROSITE" id="PS50245">
    <property type="entry name" value="CAP_GLY_2"/>
    <property type="match status" value="1"/>
</dbReference>
<dbReference type="Gene3D" id="3.10.20.90">
    <property type="entry name" value="Phosphatidylinositol 3-kinase Catalytic Subunit, Chain A, domain 1"/>
    <property type="match status" value="1"/>
</dbReference>
<dbReference type="GO" id="GO:0005829">
    <property type="term" value="C:cytosol"/>
    <property type="evidence" value="ECO:0007669"/>
    <property type="project" value="UniProtKB-ARBA"/>
</dbReference>
<dbReference type="EMBL" id="OC918726">
    <property type="protein sequence ID" value="CAD7649954.1"/>
    <property type="molecule type" value="Genomic_DNA"/>
</dbReference>
<dbReference type="GO" id="GO:0007023">
    <property type="term" value="P:post-chaperonin tubulin folding pathway"/>
    <property type="evidence" value="ECO:0007669"/>
    <property type="project" value="InterPro"/>
</dbReference>
<evidence type="ECO:0000256" key="3">
    <source>
        <dbReference type="ARBA" id="ARBA00023186"/>
    </source>
</evidence>
<keyword evidence="7" id="KW-1185">Reference proteome</keyword>
<dbReference type="GO" id="GO:0051010">
    <property type="term" value="F:microtubule plus-end binding"/>
    <property type="evidence" value="ECO:0007669"/>
    <property type="project" value="TreeGrafter"/>
</dbReference>